<evidence type="ECO:0000256" key="1">
    <source>
        <dbReference type="ARBA" id="ARBA00004141"/>
    </source>
</evidence>
<dbReference type="Proteomes" id="UP000004946">
    <property type="component" value="Chromosome"/>
</dbReference>
<sequence>MKAKTMRTFLSLTARDTKLFFKDKGSFFSSLITPVILLVLYATFLLRIYQNSFKSGIPPQAKVPESTITALSSSQMISSLLAVSCITITFTSSLLIVKDRASHRINDLTVTPIRMLTLSAAYFASSFLASMIVNGLALIASLIYLHASSVPITASMVAWILVDVVVLTLLGTAMATALTIWLNTQGQATAVGSIVNAGYGFICGAYMPFASYSPGLQKVCSYLPSTYATTVIRQHVMGSSIDLLKKAGLPTSALDSIKEGISFTVSFQGNPVPTDVMHGVLVGFSLVFLLIFILGTRLGGAAQR</sequence>
<feature type="domain" description="ABC-2 type transporter transmembrane" evidence="6">
    <location>
        <begin position="9"/>
        <end position="234"/>
    </location>
</feature>
<evidence type="ECO:0000256" key="5">
    <source>
        <dbReference type="SAM" id="Phobius"/>
    </source>
</evidence>
<evidence type="ECO:0000313" key="7">
    <source>
        <dbReference type="EMBL" id="EFT83877.1"/>
    </source>
</evidence>
<organism evidence="7 8">
    <name type="scientific">Parascardovia denticolens DSM 10105 = JCM 12538</name>
    <dbReference type="NCBI Taxonomy" id="864564"/>
    <lineage>
        <taxon>Bacteria</taxon>
        <taxon>Bacillati</taxon>
        <taxon>Actinomycetota</taxon>
        <taxon>Actinomycetes</taxon>
        <taxon>Bifidobacteriales</taxon>
        <taxon>Bifidobacteriaceae</taxon>
        <taxon>Parascardovia</taxon>
    </lineage>
</organism>
<name>E6JYU2_PARDN</name>
<protein>
    <submittedName>
        <fullName evidence="7">ABC-2 type transporter</fullName>
    </submittedName>
</protein>
<proteinExistence type="predicted"/>
<dbReference type="InterPro" id="IPR013525">
    <property type="entry name" value="ABC2_TM"/>
</dbReference>
<dbReference type="KEGG" id="pdo:PSDT_0753"/>
<dbReference type="GO" id="GO:0140359">
    <property type="term" value="F:ABC-type transporter activity"/>
    <property type="evidence" value="ECO:0007669"/>
    <property type="project" value="InterPro"/>
</dbReference>
<evidence type="ECO:0000256" key="2">
    <source>
        <dbReference type="ARBA" id="ARBA00022692"/>
    </source>
</evidence>
<dbReference type="EMBL" id="AEON01000001">
    <property type="protein sequence ID" value="EFT83877.1"/>
    <property type="molecule type" value="Genomic_DNA"/>
</dbReference>
<feature type="transmembrane region" description="Helical" evidence="5">
    <location>
        <begin position="27"/>
        <end position="49"/>
    </location>
</feature>
<keyword evidence="2 5" id="KW-0812">Transmembrane</keyword>
<dbReference type="eggNOG" id="COG0842">
    <property type="taxonomic scope" value="Bacteria"/>
</dbReference>
<dbReference type="GO" id="GO:0016020">
    <property type="term" value="C:membrane"/>
    <property type="evidence" value="ECO:0007669"/>
    <property type="project" value="UniProtKB-SubCell"/>
</dbReference>
<evidence type="ECO:0000256" key="3">
    <source>
        <dbReference type="ARBA" id="ARBA00022989"/>
    </source>
</evidence>
<keyword evidence="8" id="KW-1185">Reference proteome</keyword>
<dbReference type="InterPro" id="IPR052902">
    <property type="entry name" value="ABC-2_transporter"/>
</dbReference>
<feature type="transmembrane region" description="Helical" evidence="5">
    <location>
        <begin position="157"/>
        <end position="182"/>
    </location>
</feature>
<feature type="transmembrane region" description="Helical" evidence="5">
    <location>
        <begin position="276"/>
        <end position="295"/>
    </location>
</feature>
<comment type="subcellular location">
    <subcellularLocation>
        <location evidence="1">Membrane</location>
        <topology evidence="1">Multi-pass membrane protein</topology>
    </subcellularLocation>
</comment>
<comment type="caution">
    <text evidence="7">The sequence shown here is derived from an EMBL/GenBank/DDBJ whole genome shotgun (WGS) entry which is preliminary data.</text>
</comment>
<feature type="transmembrane region" description="Helical" evidence="5">
    <location>
        <begin position="76"/>
        <end position="97"/>
    </location>
</feature>
<keyword evidence="4 5" id="KW-0472">Membrane</keyword>
<dbReference type="Pfam" id="PF01061">
    <property type="entry name" value="ABC2_membrane"/>
    <property type="match status" value="1"/>
</dbReference>
<feature type="transmembrane region" description="Helical" evidence="5">
    <location>
        <begin position="118"/>
        <end position="145"/>
    </location>
</feature>
<gene>
    <name evidence="7" type="ORF">HMPREF0620_0882</name>
</gene>
<evidence type="ECO:0000256" key="4">
    <source>
        <dbReference type="ARBA" id="ARBA00023136"/>
    </source>
</evidence>
<reference evidence="7 8" key="1">
    <citation type="submission" date="2010-12" db="EMBL/GenBank/DDBJ databases">
        <authorList>
            <person name="Muzny D."/>
            <person name="Qin X."/>
            <person name="Buhay C."/>
            <person name="Dugan-Rocha S."/>
            <person name="Ding Y."/>
            <person name="Chen G."/>
            <person name="Hawes A."/>
            <person name="Holder M."/>
            <person name="Jhangiani S."/>
            <person name="Johnson A."/>
            <person name="Khan Z."/>
            <person name="Li Z."/>
            <person name="Liu W."/>
            <person name="Liu X."/>
            <person name="Perez L."/>
            <person name="Shen H."/>
            <person name="Wang Q."/>
            <person name="Watt J."/>
            <person name="Xi L."/>
            <person name="Xin Y."/>
            <person name="Zhou J."/>
            <person name="Deng J."/>
            <person name="Jiang H."/>
            <person name="Liu Y."/>
            <person name="Qu J."/>
            <person name="Song X.-Z."/>
            <person name="Zhang L."/>
            <person name="Villasana D."/>
            <person name="Johnson A."/>
            <person name="Liu J."/>
            <person name="Liyanage D."/>
            <person name="Lorensuhewa L."/>
            <person name="Robinson T."/>
            <person name="Song A."/>
            <person name="Song B.-B."/>
            <person name="Dinh H."/>
            <person name="Thornton R."/>
            <person name="Coyle M."/>
            <person name="Francisco L."/>
            <person name="Jackson L."/>
            <person name="Javaid M."/>
            <person name="Korchina V."/>
            <person name="Kovar C."/>
            <person name="Mata R."/>
            <person name="Mathew T."/>
            <person name="Ngo R."/>
            <person name="Nguyen L."/>
            <person name="Nguyen N."/>
            <person name="Okwuonu G."/>
            <person name="Ongeri F."/>
            <person name="Pham C."/>
            <person name="Simmons D."/>
            <person name="Wilczek-Boney K."/>
            <person name="Hale W."/>
            <person name="Jakkamsetti A."/>
            <person name="Pham P."/>
            <person name="Ruth R."/>
            <person name="San Lucas F."/>
            <person name="Warren J."/>
            <person name="Zhang J."/>
            <person name="Zhao Z."/>
            <person name="Zhou C."/>
            <person name="Zhu D."/>
            <person name="Lee S."/>
            <person name="Bess C."/>
            <person name="Blankenburg K."/>
            <person name="Forbes L."/>
            <person name="Fu Q."/>
            <person name="Gubbala S."/>
            <person name="Hirani K."/>
            <person name="Jayaseelan J.C."/>
            <person name="Lara F."/>
            <person name="Munidasa M."/>
            <person name="Palculict T."/>
            <person name="Patil S."/>
            <person name="Pu L.-L."/>
            <person name="Saada N."/>
            <person name="Tang L."/>
            <person name="Weissenberger G."/>
            <person name="Zhu Y."/>
            <person name="Hemphill L."/>
            <person name="Shang Y."/>
            <person name="Youmans B."/>
            <person name="Ayvaz T."/>
            <person name="Ross M."/>
            <person name="Santibanez J."/>
            <person name="Aqrawi P."/>
            <person name="Gross S."/>
            <person name="Joshi V."/>
            <person name="Fowler G."/>
            <person name="Nazareth L."/>
            <person name="Reid J."/>
            <person name="Worley K."/>
            <person name="Petrosino J."/>
            <person name="Highlander S."/>
            <person name="Gibbs R."/>
        </authorList>
    </citation>
    <scope>NUCLEOTIDE SEQUENCE [LARGE SCALE GENOMIC DNA]</scope>
    <source>
        <strain evidence="7 8">DSM 10105</strain>
    </source>
</reference>
<keyword evidence="3 5" id="KW-1133">Transmembrane helix</keyword>
<evidence type="ECO:0000313" key="8">
    <source>
        <dbReference type="Proteomes" id="UP000004946"/>
    </source>
</evidence>
<dbReference type="HOGENOM" id="CLU_079551_0_0_11"/>
<dbReference type="RefSeq" id="WP_006289272.1">
    <property type="nucleotide sequence ID" value="NZ_AP012333.1"/>
</dbReference>
<dbReference type="PANTHER" id="PTHR43027:SF1">
    <property type="entry name" value="DOXORUBICIN RESISTANCE ABC TRANSPORTER PERMEASE PROTEIN DRRC-RELATED"/>
    <property type="match status" value="1"/>
</dbReference>
<accession>E6JYU2</accession>
<dbReference type="PATRIC" id="fig|864564.6.peg.830"/>
<feature type="transmembrane region" description="Helical" evidence="5">
    <location>
        <begin position="189"/>
        <end position="209"/>
    </location>
</feature>
<evidence type="ECO:0000259" key="6">
    <source>
        <dbReference type="Pfam" id="PF01061"/>
    </source>
</evidence>
<dbReference type="PANTHER" id="PTHR43027">
    <property type="entry name" value="DOXORUBICIN RESISTANCE ABC TRANSPORTER PERMEASE PROTEIN DRRC-RELATED"/>
    <property type="match status" value="1"/>
</dbReference>
<dbReference type="AlphaFoldDB" id="E6JYU2"/>